<comment type="caution">
    <text evidence="2">The sequence shown here is derived from an EMBL/GenBank/DDBJ whole genome shotgun (WGS) entry which is preliminary data.</text>
</comment>
<gene>
    <name evidence="2" type="ORF">H9742_11345</name>
</gene>
<keyword evidence="1" id="KW-1133">Transmembrane helix</keyword>
<dbReference type="Proteomes" id="UP000824265">
    <property type="component" value="Unassembled WGS sequence"/>
</dbReference>
<keyword evidence="1" id="KW-0812">Transmembrane</keyword>
<accession>A0A9D1R8K4</accession>
<evidence type="ECO:0000313" key="2">
    <source>
        <dbReference type="EMBL" id="HIW82087.1"/>
    </source>
</evidence>
<dbReference type="AlphaFoldDB" id="A0A9D1R8K4"/>
<feature type="transmembrane region" description="Helical" evidence="1">
    <location>
        <begin position="12"/>
        <end position="33"/>
    </location>
</feature>
<reference evidence="2" key="1">
    <citation type="journal article" date="2021" name="PeerJ">
        <title>Extensive microbial diversity within the chicken gut microbiome revealed by metagenomics and culture.</title>
        <authorList>
            <person name="Gilroy R."/>
            <person name="Ravi A."/>
            <person name="Getino M."/>
            <person name="Pursley I."/>
            <person name="Horton D.L."/>
            <person name="Alikhan N.F."/>
            <person name="Baker D."/>
            <person name="Gharbi K."/>
            <person name="Hall N."/>
            <person name="Watson M."/>
            <person name="Adriaenssens E.M."/>
            <person name="Foster-Nyarko E."/>
            <person name="Jarju S."/>
            <person name="Secka A."/>
            <person name="Antonio M."/>
            <person name="Oren A."/>
            <person name="Chaudhuri R.R."/>
            <person name="La Ragione R."/>
            <person name="Hildebrand F."/>
            <person name="Pallen M.J."/>
        </authorList>
    </citation>
    <scope>NUCLEOTIDE SEQUENCE</scope>
    <source>
        <strain evidence="2">CHK195-6426</strain>
    </source>
</reference>
<organism evidence="2 3">
    <name type="scientific">Candidatus Acetatifactor stercoripullorum</name>
    <dbReference type="NCBI Taxonomy" id="2838414"/>
    <lineage>
        <taxon>Bacteria</taxon>
        <taxon>Bacillati</taxon>
        <taxon>Bacillota</taxon>
        <taxon>Clostridia</taxon>
        <taxon>Lachnospirales</taxon>
        <taxon>Lachnospiraceae</taxon>
        <taxon>Acetatifactor</taxon>
    </lineage>
</organism>
<protein>
    <recommendedName>
        <fullName evidence="4">DUF4320 family protein</fullName>
    </recommendedName>
</protein>
<sequence>MEIDMKKETGNIGNLLMTGICILAMTIVMAVYLDCTELIRQKGQVSQLARRYILKMETTGCLEAGDRGRLLLELEEIGATQIDLTGTTLNQAPYSAPVTLKIQGKLGGKFTFEEKRVSTSKN</sequence>
<evidence type="ECO:0000256" key="1">
    <source>
        <dbReference type="SAM" id="Phobius"/>
    </source>
</evidence>
<evidence type="ECO:0008006" key="4">
    <source>
        <dbReference type="Google" id="ProtNLM"/>
    </source>
</evidence>
<reference evidence="2" key="2">
    <citation type="submission" date="2021-04" db="EMBL/GenBank/DDBJ databases">
        <authorList>
            <person name="Gilroy R."/>
        </authorList>
    </citation>
    <scope>NUCLEOTIDE SEQUENCE</scope>
    <source>
        <strain evidence="2">CHK195-6426</strain>
    </source>
</reference>
<evidence type="ECO:0000313" key="3">
    <source>
        <dbReference type="Proteomes" id="UP000824265"/>
    </source>
</evidence>
<dbReference type="EMBL" id="DXGH01000064">
    <property type="protein sequence ID" value="HIW82087.1"/>
    <property type="molecule type" value="Genomic_DNA"/>
</dbReference>
<name>A0A9D1R8K4_9FIRM</name>
<keyword evidence="1" id="KW-0472">Membrane</keyword>
<proteinExistence type="predicted"/>